<feature type="domain" description="C2H2-type" evidence="11">
    <location>
        <begin position="564"/>
        <end position="593"/>
    </location>
</feature>
<feature type="region of interest" description="Disordered" evidence="10">
    <location>
        <begin position="1"/>
        <end position="20"/>
    </location>
</feature>
<dbReference type="PANTHER" id="PTHR47428:SF1">
    <property type="entry name" value="REGULATORY PROTEIN MIG1-RELATED"/>
    <property type="match status" value="1"/>
</dbReference>
<keyword evidence="8" id="KW-0539">Nucleus</keyword>
<evidence type="ECO:0000256" key="4">
    <source>
        <dbReference type="ARBA" id="ARBA00022771"/>
    </source>
</evidence>
<gene>
    <name evidence="12" type="ORF">LAESUDRAFT_764001</name>
</gene>
<dbReference type="GO" id="GO:0000981">
    <property type="term" value="F:DNA-binding transcription factor activity, RNA polymerase II-specific"/>
    <property type="evidence" value="ECO:0007669"/>
    <property type="project" value="UniProtKB-ARBA"/>
</dbReference>
<dbReference type="Proteomes" id="UP000076871">
    <property type="component" value="Unassembled WGS sequence"/>
</dbReference>
<dbReference type="GO" id="GO:0005737">
    <property type="term" value="C:cytoplasm"/>
    <property type="evidence" value="ECO:0007669"/>
    <property type="project" value="TreeGrafter"/>
</dbReference>
<dbReference type="GO" id="GO:0000433">
    <property type="term" value="P:carbon catabolite repression of transcription from RNA polymerase II promoter by glucose"/>
    <property type="evidence" value="ECO:0007669"/>
    <property type="project" value="TreeGrafter"/>
</dbReference>
<dbReference type="InterPro" id="IPR013087">
    <property type="entry name" value="Znf_C2H2_type"/>
</dbReference>
<dbReference type="PANTHER" id="PTHR47428">
    <property type="entry name" value="REGULATORY PROTEIN MIG1-RELATED"/>
    <property type="match status" value="1"/>
</dbReference>
<evidence type="ECO:0000256" key="8">
    <source>
        <dbReference type="ARBA" id="ARBA00023242"/>
    </source>
</evidence>
<evidence type="ECO:0000256" key="1">
    <source>
        <dbReference type="ARBA" id="ARBA00004123"/>
    </source>
</evidence>
<dbReference type="SMART" id="SM00355">
    <property type="entry name" value="ZnF_C2H2"/>
    <property type="match status" value="2"/>
</dbReference>
<dbReference type="InParanoid" id="A0A165BJK2"/>
<keyword evidence="7" id="KW-0804">Transcription</keyword>
<dbReference type="EMBL" id="KV427669">
    <property type="protein sequence ID" value="KZT01180.1"/>
    <property type="molecule type" value="Genomic_DNA"/>
</dbReference>
<dbReference type="RefSeq" id="XP_040758920.1">
    <property type="nucleotide sequence ID" value="XM_040913363.1"/>
</dbReference>
<sequence length="602" mass="65414">MSGADDIDSPTPSLSRSAPANGAWSITPAPLPFFWVKPGPLQRSVPVHILNLPLRRPGRMVAIRTRPHIRLLQAPLRSSVSVSYSSMSYAAASFMEPTILLHVANNHYPIPRYSNSAQYQPVLSAQSSYLRSSAPRPIPPPHSQSFGYQPSLDCSSSSYPGSSMNVESQPETSFHHAMDTDYSPTAPANGYSGEYSGVSPASWPATDRAPHPQESSSFPTGPFEASAPMSPSTYEEALTACNRYIKQEEPGFTGFNEFYSAYWGAGPDTSLASYDTVPGHSSGPDVTHTPPTPYAAGSSSSLAYAFSPPVHQQPYMHAAPDSPSYMLTSSPGLQYPPTPDAIPRFVNPAHISPNLSPETGYAPLEDDPKPPQALDPSVTVNAPPMLHDDMRTASYGSINSASTPSELEQALVMDPSVLVAQDNKRRRRVSFTSSSEDDADRLSESSGSEKDEVMEQDDGADDDSDFILESPSHGRGRRRTISSTSSSSHSDPRRVPNPIPVPNLTKKSRGRRVPTAPVIVVSENGVEKNTRTYTCMVDGCGKCFARGEHLKRHVRSIHTNEKPHKCPYPGCGKDFSRHDNLGQHMRVHKNWSSKQRRLTGSA</sequence>
<feature type="domain" description="C2H2-type" evidence="11">
    <location>
        <begin position="533"/>
        <end position="563"/>
    </location>
</feature>
<proteinExistence type="predicted"/>
<keyword evidence="2" id="KW-0479">Metal-binding</keyword>
<evidence type="ECO:0000256" key="2">
    <source>
        <dbReference type="ARBA" id="ARBA00022723"/>
    </source>
</evidence>
<dbReference type="STRING" id="1314785.A0A165BJK2"/>
<evidence type="ECO:0000256" key="9">
    <source>
        <dbReference type="PROSITE-ProRule" id="PRU00042"/>
    </source>
</evidence>
<dbReference type="GO" id="GO:0000978">
    <property type="term" value="F:RNA polymerase II cis-regulatory region sequence-specific DNA binding"/>
    <property type="evidence" value="ECO:0007669"/>
    <property type="project" value="TreeGrafter"/>
</dbReference>
<dbReference type="FunFam" id="3.30.160.60:FF:000125">
    <property type="entry name" value="Putative zinc finger protein 143"/>
    <property type="match status" value="2"/>
</dbReference>
<keyword evidence="6" id="KW-0805">Transcription regulation</keyword>
<name>A0A165BJK2_9APHY</name>
<protein>
    <recommendedName>
        <fullName evidence="11">C2H2-type domain-containing protein</fullName>
    </recommendedName>
</protein>
<keyword evidence="3" id="KW-0677">Repeat</keyword>
<feature type="compositionally biased region" description="Polar residues" evidence="10">
    <location>
        <begin position="143"/>
        <end position="172"/>
    </location>
</feature>
<evidence type="ECO:0000313" key="12">
    <source>
        <dbReference type="EMBL" id="KZT01180.1"/>
    </source>
</evidence>
<keyword evidence="13" id="KW-1185">Reference proteome</keyword>
<evidence type="ECO:0000256" key="7">
    <source>
        <dbReference type="ARBA" id="ARBA00023163"/>
    </source>
</evidence>
<feature type="region of interest" description="Disordered" evidence="10">
    <location>
        <begin position="424"/>
        <end position="513"/>
    </location>
</feature>
<dbReference type="OrthoDB" id="6365676at2759"/>
<comment type="subcellular location">
    <subcellularLocation>
        <location evidence="1">Nucleus</location>
    </subcellularLocation>
</comment>
<dbReference type="AlphaFoldDB" id="A0A165BJK2"/>
<dbReference type="InterPro" id="IPR051007">
    <property type="entry name" value="creA/MIG_C2H2-ZnF"/>
</dbReference>
<feature type="region of interest" description="Disordered" evidence="10">
    <location>
        <begin position="130"/>
        <end position="229"/>
    </location>
</feature>
<dbReference type="GO" id="GO:0008270">
    <property type="term" value="F:zinc ion binding"/>
    <property type="evidence" value="ECO:0007669"/>
    <property type="project" value="UniProtKB-KW"/>
</dbReference>
<accession>A0A165BJK2</accession>
<dbReference type="GO" id="GO:0005634">
    <property type="term" value="C:nucleus"/>
    <property type="evidence" value="ECO:0007669"/>
    <property type="project" value="UniProtKB-SubCell"/>
</dbReference>
<dbReference type="InterPro" id="IPR036236">
    <property type="entry name" value="Znf_C2H2_sf"/>
</dbReference>
<dbReference type="SUPFAM" id="SSF57667">
    <property type="entry name" value="beta-beta-alpha zinc fingers"/>
    <property type="match status" value="1"/>
</dbReference>
<evidence type="ECO:0000256" key="10">
    <source>
        <dbReference type="SAM" id="MobiDB-lite"/>
    </source>
</evidence>
<evidence type="ECO:0000259" key="11">
    <source>
        <dbReference type="PROSITE" id="PS50157"/>
    </source>
</evidence>
<evidence type="ECO:0000256" key="3">
    <source>
        <dbReference type="ARBA" id="ARBA00022737"/>
    </source>
</evidence>
<dbReference type="PROSITE" id="PS50157">
    <property type="entry name" value="ZINC_FINGER_C2H2_2"/>
    <property type="match status" value="2"/>
</dbReference>
<dbReference type="PROSITE" id="PS00028">
    <property type="entry name" value="ZINC_FINGER_C2H2_1"/>
    <property type="match status" value="2"/>
</dbReference>
<keyword evidence="4 9" id="KW-0863">Zinc-finger</keyword>
<organism evidence="12 13">
    <name type="scientific">Laetiporus sulphureus 93-53</name>
    <dbReference type="NCBI Taxonomy" id="1314785"/>
    <lineage>
        <taxon>Eukaryota</taxon>
        <taxon>Fungi</taxon>
        <taxon>Dikarya</taxon>
        <taxon>Basidiomycota</taxon>
        <taxon>Agaricomycotina</taxon>
        <taxon>Agaricomycetes</taxon>
        <taxon>Polyporales</taxon>
        <taxon>Laetiporus</taxon>
    </lineage>
</organism>
<feature type="compositionally biased region" description="Acidic residues" evidence="10">
    <location>
        <begin position="454"/>
        <end position="466"/>
    </location>
</feature>
<feature type="region of interest" description="Disordered" evidence="10">
    <location>
        <begin position="328"/>
        <end position="401"/>
    </location>
</feature>
<evidence type="ECO:0000256" key="6">
    <source>
        <dbReference type="ARBA" id="ARBA00023015"/>
    </source>
</evidence>
<feature type="compositionally biased region" description="Basic and acidic residues" evidence="10">
    <location>
        <begin position="440"/>
        <end position="453"/>
    </location>
</feature>
<dbReference type="Pfam" id="PF00096">
    <property type="entry name" value="zf-C2H2"/>
    <property type="match status" value="2"/>
</dbReference>
<evidence type="ECO:0000256" key="5">
    <source>
        <dbReference type="ARBA" id="ARBA00022833"/>
    </source>
</evidence>
<evidence type="ECO:0000313" key="13">
    <source>
        <dbReference type="Proteomes" id="UP000076871"/>
    </source>
</evidence>
<dbReference type="GeneID" id="63830391"/>
<reference evidence="12 13" key="1">
    <citation type="journal article" date="2016" name="Mol. Biol. Evol.">
        <title>Comparative Genomics of Early-Diverging Mushroom-Forming Fungi Provides Insights into the Origins of Lignocellulose Decay Capabilities.</title>
        <authorList>
            <person name="Nagy L.G."/>
            <person name="Riley R."/>
            <person name="Tritt A."/>
            <person name="Adam C."/>
            <person name="Daum C."/>
            <person name="Floudas D."/>
            <person name="Sun H."/>
            <person name="Yadav J.S."/>
            <person name="Pangilinan J."/>
            <person name="Larsson K.H."/>
            <person name="Matsuura K."/>
            <person name="Barry K."/>
            <person name="Labutti K."/>
            <person name="Kuo R."/>
            <person name="Ohm R.A."/>
            <person name="Bhattacharya S.S."/>
            <person name="Shirouzu T."/>
            <person name="Yoshinaga Y."/>
            <person name="Martin F.M."/>
            <person name="Grigoriev I.V."/>
            <person name="Hibbett D.S."/>
        </authorList>
    </citation>
    <scope>NUCLEOTIDE SEQUENCE [LARGE SCALE GENOMIC DNA]</scope>
    <source>
        <strain evidence="12 13">93-53</strain>
    </source>
</reference>
<keyword evidence="5" id="KW-0862">Zinc</keyword>
<dbReference type="Gene3D" id="3.30.160.60">
    <property type="entry name" value="Classic Zinc Finger"/>
    <property type="match status" value="2"/>
</dbReference>
<feature type="region of interest" description="Disordered" evidence="10">
    <location>
        <begin position="276"/>
        <end position="298"/>
    </location>
</feature>